<dbReference type="PANTHER" id="PTHR10067">
    <property type="entry name" value="PHOSPHATIDYLSERINE DECARBOXYLASE"/>
    <property type="match status" value="1"/>
</dbReference>
<dbReference type="Pfam" id="PF02666">
    <property type="entry name" value="PS_Dcarbxylase"/>
    <property type="match status" value="1"/>
</dbReference>
<keyword evidence="1" id="KW-0210">Decarboxylase</keyword>
<evidence type="ECO:0000313" key="5">
    <source>
        <dbReference type="Proteomes" id="UP001219525"/>
    </source>
</evidence>
<evidence type="ECO:0000256" key="2">
    <source>
        <dbReference type="ARBA" id="ARBA00023239"/>
    </source>
</evidence>
<evidence type="ECO:0000256" key="1">
    <source>
        <dbReference type="ARBA" id="ARBA00022793"/>
    </source>
</evidence>
<dbReference type="EMBL" id="JARJCW010000014">
    <property type="protein sequence ID" value="KAJ7217121.1"/>
    <property type="molecule type" value="Genomic_DNA"/>
</dbReference>
<keyword evidence="2" id="KW-0456">Lyase</keyword>
<dbReference type="AlphaFoldDB" id="A0AAD6VUV2"/>
<keyword evidence="5" id="KW-1185">Reference proteome</keyword>
<dbReference type="PANTHER" id="PTHR10067:SF9">
    <property type="entry name" value="PHOSPHATIDYLSERINE DECARBOXYLASE FAMILY PROTEIN (AFU_ORTHOLOGUE AFUA_7G01730)"/>
    <property type="match status" value="1"/>
</dbReference>
<name>A0AAD6VUV2_9AGAR</name>
<feature type="domain" description="L-tryptophan decarboxylase PsiD-like" evidence="3">
    <location>
        <begin position="19"/>
        <end position="142"/>
    </location>
</feature>
<organism evidence="4 5">
    <name type="scientific">Mycena pura</name>
    <dbReference type="NCBI Taxonomy" id="153505"/>
    <lineage>
        <taxon>Eukaryota</taxon>
        <taxon>Fungi</taxon>
        <taxon>Dikarya</taxon>
        <taxon>Basidiomycota</taxon>
        <taxon>Agaricomycotina</taxon>
        <taxon>Agaricomycetes</taxon>
        <taxon>Agaricomycetidae</taxon>
        <taxon>Agaricales</taxon>
        <taxon>Marasmiineae</taxon>
        <taxon>Mycenaceae</taxon>
        <taxon>Mycena</taxon>
    </lineage>
</organism>
<protein>
    <submittedName>
        <fullName evidence="4">Phosphatidylserine decarboxylase-domain-containing protein</fullName>
    </submittedName>
</protein>
<dbReference type="Proteomes" id="UP001219525">
    <property type="component" value="Unassembled WGS sequence"/>
</dbReference>
<evidence type="ECO:0000313" key="4">
    <source>
        <dbReference type="EMBL" id="KAJ7217121.1"/>
    </source>
</evidence>
<dbReference type="Pfam" id="PF12588">
    <property type="entry name" value="PSDC"/>
    <property type="match status" value="1"/>
</dbReference>
<dbReference type="GO" id="GO:0005739">
    <property type="term" value="C:mitochondrion"/>
    <property type="evidence" value="ECO:0007669"/>
    <property type="project" value="TreeGrafter"/>
</dbReference>
<dbReference type="InterPro" id="IPR003817">
    <property type="entry name" value="PS_Dcarbxylase"/>
</dbReference>
<gene>
    <name evidence="4" type="ORF">GGX14DRAFT_390951</name>
</gene>
<dbReference type="GO" id="GO:0006646">
    <property type="term" value="P:phosphatidylethanolamine biosynthetic process"/>
    <property type="evidence" value="ECO:0007669"/>
    <property type="project" value="TreeGrafter"/>
</dbReference>
<comment type="caution">
    <text evidence="4">The sequence shown here is derived from an EMBL/GenBank/DDBJ whole genome shotgun (WGS) entry which is preliminary data.</text>
</comment>
<accession>A0AAD6VUV2</accession>
<dbReference type="InterPro" id="IPR022237">
    <property type="entry name" value="PsiD-like"/>
</dbReference>
<sequence>MDVVAVVHPTDYASFPILPEIEELKKFIKSDTELYMMFNQMFTDDNGLPLAPHVPNYETMFEIINKWLQESPTYLEIDNSPTLILTHAMNTHAGFSAFLNKELNRYFKRLFDRWGVYLTTPASANVLNAGKGGWFSKPALAALMEYFPGLIFEEVFVSDPTAEHYGFTCWDSFFARHLRPGIRPVDAPENPNIISAACESQCYNIATNVQERDSFWLKGQSYSLRDMLAHSAYVPQFVGGTVYQGYLRVTGYHRWHAPAAGVIEKIVPVPGAYFCQSPAMLDSPISMEAPFDTRPIFNSLPFFAMVNARLLMFIEADNPRIGLYCFIAIGMQEISTAEPTVKEGQHVERGEELGTFHFGGSTDVLVLRPETNVQFLIKPGDAVKVRGALGKVLCAAS</sequence>
<evidence type="ECO:0000259" key="3">
    <source>
        <dbReference type="Pfam" id="PF12588"/>
    </source>
</evidence>
<dbReference type="GO" id="GO:0004609">
    <property type="term" value="F:phosphatidylserine decarboxylase activity"/>
    <property type="evidence" value="ECO:0007669"/>
    <property type="project" value="InterPro"/>
</dbReference>
<proteinExistence type="predicted"/>
<reference evidence="4" key="1">
    <citation type="submission" date="2023-03" db="EMBL/GenBank/DDBJ databases">
        <title>Massive genome expansion in bonnet fungi (Mycena s.s.) driven by repeated elements and novel gene families across ecological guilds.</title>
        <authorList>
            <consortium name="Lawrence Berkeley National Laboratory"/>
            <person name="Harder C.B."/>
            <person name="Miyauchi S."/>
            <person name="Viragh M."/>
            <person name="Kuo A."/>
            <person name="Thoen E."/>
            <person name="Andreopoulos B."/>
            <person name="Lu D."/>
            <person name="Skrede I."/>
            <person name="Drula E."/>
            <person name="Henrissat B."/>
            <person name="Morin E."/>
            <person name="Kohler A."/>
            <person name="Barry K."/>
            <person name="LaButti K."/>
            <person name="Morin E."/>
            <person name="Salamov A."/>
            <person name="Lipzen A."/>
            <person name="Mereny Z."/>
            <person name="Hegedus B."/>
            <person name="Baldrian P."/>
            <person name="Stursova M."/>
            <person name="Weitz H."/>
            <person name="Taylor A."/>
            <person name="Grigoriev I.V."/>
            <person name="Nagy L.G."/>
            <person name="Martin F."/>
            <person name="Kauserud H."/>
        </authorList>
    </citation>
    <scope>NUCLEOTIDE SEQUENCE</scope>
    <source>
        <strain evidence="4">9144</strain>
    </source>
</reference>